<dbReference type="InterPro" id="IPR025427">
    <property type="entry name" value="DUF4160"/>
</dbReference>
<evidence type="ECO:0000313" key="2">
    <source>
        <dbReference type="Proteomes" id="UP000245489"/>
    </source>
</evidence>
<dbReference type="EMBL" id="QGGO01000010">
    <property type="protein sequence ID" value="PWK26645.1"/>
    <property type="molecule type" value="Genomic_DNA"/>
</dbReference>
<accession>A0A316E8F8</accession>
<organism evidence="1 2">
    <name type="scientific">Arcicella aurantiaca</name>
    <dbReference type="NCBI Taxonomy" id="591202"/>
    <lineage>
        <taxon>Bacteria</taxon>
        <taxon>Pseudomonadati</taxon>
        <taxon>Bacteroidota</taxon>
        <taxon>Cytophagia</taxon>
        <taxon>Cytophagales</taxon>
        <taxon>Flectobacillaceae</taxon>
        <taxon>Arcicella</taxon>
    </lineage>
</organism>
<dbReference type="Pfam" id="PF13711">
    <property type="entry name" value="DUF4160"/>
    <property type="match status" value="1"/>
</dbReference>
<dbReference type="Proteomes" id="UP000245489">
    <property type="component" value="Unassembled WGS sequence"/>
</dbReference>
<keyword evidence="2" id="KW-1185">Reference proteome</keyword>
<name>A0A316E8F8_9BACT</name>
<sequence>MANLNLLGSKTVFNMPEISRFFGIIIYMYAKDHLPPHFHAEYGDEEAMFSIETCNIIIGDLPRKQTRLVQAWAELHKEELMSNYLELQQEQATFFKIKPLE</sequence>
<reference evidence="1 2" key="1">
    <citation type="submission" date="2018-05" db="EMBL/GenBank/DDBJ databases">
        <title>Genomic Encyclopedia of Archaeal and Bacterial Type Strains, Phase II (KMG-II): from individual species to whole genera.</title>
        <authorList>
            <person name="Goeker M."/>
        </authorList>
    </citation>
    <scope>NUCLEOTIDE SEQUENCE [LARGE SCALE GENOMIC DNA]</scope>
    <source>
        <strain evidence="1 2">DSM 22214</strain>
    </source>
</reference>
<comment type="caution">
    <text evidence="1">The sequence shown here is derived from an EMBL/GenBank/DDBJ whole genome shotgun (WGS) entry which is preliminary data.</text>
</comment>
<gene>
    <name evidence="1" type="ORF">LV89_02154</name>
</gene>
<evidence type="ECO:0000313" key="1">
    <source>
        <dbReference type="EMBL" id="PWK26645.1"/>
    </source>
</evidence>
<protein>
    <submittedName>
        <fullName evidence="1">Uncharacterized protein DUF4160</fullName>
    </submittedName>
</protein>
<dbReference type="AlphaFoldDB" id="A0A316E8F8"/>
<proteinExistence type="predicted"/>